<evidence type="ECO:0000256" key="4">
    <source>
        <dbReference type="ARBA" id="ARBA00023136"/>
    </source>
</evidence>
<keyword evidence="3 6" id="KW-1133">Transmembrane helix</keyword>
<feature type="transmembrane region" description="Helical" evidence="6">
    <location>
        <begin position="245"/>
        <end position="265"/>
    </location>
</feature>
<protein>
    <submittedName>
        <fullName evidence="8">Major facilitator superfamily domain-containing protein</fullName>
    </submittedName>
</protein>
<feature type="transmembrane region" description="Helical" evidence="6">
    <location>
        <begin position="476"/>
        <end position="495"/>
    </location>
</feature>
<proteinExistence type="predicted"/>
<evidence type="ECO:0000259" key="7">
    <source>
        <dbReference type="PROSITE" id="PS50850"/>
    </source>
</evidence>
<sequence>MHLMQSLNEEPQLPGEEAEEEEEEYPTSWKLGSITIGLGLSVFCLSLDNTILSTAIPRITDQFKSLEDVGWYGSSYLLTSCAMALTFGKLYTFYSTKWIYLIALFIFELGSLICAVTPNSVGLILGRAIAGLGAAELFSGALIIIAQTVPLNRRPIFTALMGLMYGISSVIGPLMGGAFTDYAMTGLFLLLFFKAPKSVKSKAGIKDQLGQLDILGTVIFMPCIICVLLALQWGGTMYAWSSPRIIAVFVVFGPLLIAFIGVQWWQQDKAMVPPRLLKNRNVWGAAVYNFCVGSSFFIFIFYGVSATKPGIMNLPLLLPMIICSVLAGVCVSVIGYYTPFMIAAPILLSTGGGLLSTLKVDSGHPLWIGYQAIYDIGVGIGIQQGMIVVQTALSIADVPIATALVMFAQTLGGPLFVSIGQNVFQSQLHKNILARASEIDVAKVISAGATMLRQAVPKDILPAILEAYNEAITQTFYVSLAIGTIAIFFALPIQWLSVKGRKLEMATA</sequence>
<dbReference type="GO" id="GO:0005886">
    <property type="term" value="C:plasma membrane"/>
    <property type="evidence" value="ECO:0007669"/>
    <property type="project" value="TreeGrafter"/>
</dbReference>
<dbReference type="FunFam" id="1.20.1250.20:FF:000196">
    <property type="entry name" value="MFS toxin efflux pump (AflT)"/>
    <property type="match status" value="1"/>
</dbReference>
<feature type="transmembrane region" description="Helical" evidence="6">
    <location>
        <begin position="170"/>
        <end position="193"/>
    </location>
</feature>
<dbReference type="Pfam" id="PF07690">
    <property type="entry name" value="MFS_1"/>
    <property type="match status" value="1"/>
</dbReference>
<feature type="transmembrane region" description="Helical" evidence="6">
    <location>
        <begin position="69"/>
        <end position="92"/>
    </location>
</feature>
<dbReference type="PANTHER" id="PTHR23501:SF199">
    <property type="entry name" value="MFS EFFLUX TRANSPORTER INPD-RELATED"/>
    <property type="match status" value="1"/>
</dbReference>
<keyword evidence="2 6" id="KW-0812">Transmembrane</keyword>
<dbReference type="CDD" id="cd17502">
    <property type="entry name" value="MFS_Azr1_MDR_like"/>
    <property type="match status" value="1"/>
</dbReference>
<organism evidence="8 9">
    <name type="scientific">Aspergillus leporis</name>
    <dbReference type="NCBI Taxonomy" id="41062"/>
    <lineage>
        <taxon>Eukaryota</taxon>
        <taxon>Fungi</taxon>
        <taxon>Dikarya</taxon>
        <taxon>Ascomycota</taxon>
        <taxon>Pezizomycotina</taxon>
        <taxon>Eurotiomycetes</taxon>
        <taxon>Eurotiomycetidae</taxon>
        <taxon>Eurotiales</taxon>
        <taxon>Aspergillaceae</taxon>
        <taxon>Aspergillus</taxon>
        <taxon>Aspergillus subgen. Circumdati</taxon>
    </lineage>
</organism>
<dbReference type="Gene3D" id="1.20.1250.20">
    <property type="entry name" value="MFS general substrate transporter like domains"/>
    <property type="match status" value="1"/>
</dbReference>
<dbReference type="PROSITE" id="PS50850">
    <property type="entry name" value="MFS"/>
    <property type="match status" value="1"/>
</dbReference>
<dbReference type="InterPro" id="IPR020846">
    <property type="entry name" value="MFS_dom"/>
</dbReference>
<dbReference type="AlphaFoldDB" id="A0A5N5WVD9"/>
<feature type="region of interest" description="Disordered" evidence="5">
    <location>
        <begin position="1"/>
        <end position="24"/>
    </location>
</feature>
<comment type="subcellular location">
    <subcellularLocation>
        <location evidence="1">Membrane</location>
        <topology evidence="1">Multi-pass membrane protein</topology>
    </subcellularLocation>
</comment>
<dbReference type="SUPFAM" id="SSF103473">
    <property type="entry name" value="MFS general substrate transporter"/>
    <property type="match status" value="1"/>
</dbReference>
<dbReference type="Proteomes" id="UP000326565">
    <property type="component" value="Unassembled WGS sequence"/>
</dbReference>
<dbReference type="InterPro" id="IPR011701">
    <property type="entry name" value="MFS"/>
</dbReference>
<feature type="transmembrane region" description="Helical" evidence="6">
    <location>
        <begin position="286"/>
        <end position="304"/>
    </location>
</feature>
<evidence type="ECO:0000256" key="1">
    <source>
        <dbReference type="ARBA" id="ARBA00004141"/>
    </source>
</evidence>
<dbReference type="EMBL" id="ML732245">
    <property type="protein sequence ID" value="KAB8072503.1"/>
    <property type="molecule type" value="Genomic_DNA"/>
</dbReference>
<dbReference type="OrthoDB" id="10021397at2759"/>
<evidence type="ECO:0000256" key="6">
    <source>
        <dbReference type="SAM" id="Phobius"/>
    </source>
</evidence>
<accession>A0A5N5WVD9</accession>
<keyword evidence="9" id="KW-1185">Reference proteome</keyword>
<keyword evidence="4 6" id="KW-0472">Membrane</keyword>
<evidence type="ECO:0000313" key="8">
    <source>
        <dbReference type="EMBL" id="KAB8072503.1"/>
    </source>
</evidence>
<feature type="transmembrane region" description="Helical" evidence="6">
    <location>
        <begin position="34"/>
        <end position="57"/>
    </location>
</feature>
<dbReference type="PANTHER" id="PTHR23501">
    <property type="entry name" value="MAJOR FACILITATOR SUPERFAMILY"/>
    <property type="match status" value="1"/>
</dbReference>
<dbReference type="InterPro" id="IPR036259">
    <property type="entry name" value="MFS_trans_sf"/>
</dbReference>
<feature type="transmembrane region" description="Helical" evidence="6">
    <location>
        <begin position="98"/>
        <end position="116"/>
    </location>
</feature>
<feature type="transmembrane region" description="Helical" evidence="6">
    <location>
        <begin position="316"/>
        <end position="337"/>
    </location>
</feature>
<feature type="transmembrane region" description="Helical" evidence="6">
    <location>
        <begin position="128"/>
        <end position="150"/>
    </location>
</feature>
<feature type="transmembrane region" description="Helical" evidence="6">
    <location>
        <begin position="214"/>
        <end position="233"/>
    </location>
</feature>
<evidence type="ECO:0000256" key="2">
    <source>
        <dbReference type="ARBA" id="ARBA00022692"/>
    </source>
</evidence>
<reference evidence="8 9" key="1">
    <citation type="submission" date="2019-04" db="EMBL/GenBank/DDBJ databases">
        <title>Friends and foes A comparative genomics study of 23 Aspergillus species from section Flavi.</title>
        <authorList>
            <consortium name="DOE Joint Genome Institute"/>
            <person name="Kjaerbolling I."/>
            <person name="Vesth T."/>
            <person name="Frisvad J.C."/>
            <person name="Nybo J.L."/>
            <person name="Theobald S."/>
            <person name="Kildgaard S."/>
            <person name="Isbrandt T."/>
            <person name="Kuo A."/>
            <person name="Sato A."/>
            <person name="Lyhne E.K."/>
            <person name="Kogle M.E."/>
            <person name="Wiebenga A."/>
            <person name="Kun R.S."/>
            <person name="Lubbers R.J."/>
            <person name="Makela M.R."/>
            <person name="Barry K."/>
            <person name="Chovatia M."/>
            <person name="Clum A."/>
            <person name="Daum C."/>
            <person name="Haridas S."/>
            <person name="He G."/>
            <person name="LaButti K."/>
            <person name="Lipzen A."/>
            <person name="Mondo S."/>
            <person name="Riley R."/>
            <person name="Salamov A."/>
            <person name="Simmons B.A."/>
            <person name="Magnuson J.K."/>
            <person name="Henrissat B."/>
            <person name="Mortensen U.H."/>
            <person name="Larsen T.O."/>
            <person name="Devries R.P."/>
            <person name="Grigoriev I.V."/>
            <person name="Machida M."/>
            <person name="Baker S.E."/>
            <person name="Andersen M.R."/>
        </authorList>
    </citation>
    <scope>NUCLEOTIDE SEQUENCE [LARGE SCALE GENOMIC DNA]</scope>
    <source>
        <strain evidence="8 9">CBS 151.66</strain>
    </source>
</reference>
<feature type="domain" description="Major facilitator superfamily (MFS) profile" evidence="7">
    <location>
        <begin position="34"/>
        <end position="498"/>
    </location>
</feature>
<name>A0A5N5WVD9_9EURO</name>
<dbReference type="GO" id="GO:0022857">
    <property type="term" value="F:transmembrane transporter activity"/>
    <property type="evidence" value="ECO:0007669"/>
    <property type="project" value="InterPro"/>
</dbReference>
<evidence type="ECO:0000256" key="3">
    <source>
        <dbReference type="ARBA" id="ARBA00022989"/>
    </source>
</evidence>
<gene>
    <name evidence="8" type="ORF">BDV29DRAFT_192425</name>
</gene>
<evidence type="ECO:0000256" key="5">
    <source>
        <dbReference type="SAM" id="MobiDB-lite"/>
    </source>
</evidence>
<evidence type="ECO:0000313" key="9">
    <source>
        <dbReference type="Proteomes" id="UP000326565"/>
    </source>
</evidence>